<keyword evidence="5" id="KW-1185">Reference proteome</keyword>
<protein>
    <submittedName>
        <fullName evidence="4">Peptidase U62 modulator of DNA gyrase</fullName>
    </submittedName>
</protein>
<dbReference type="RefSeq" id="WP_013194353.1">
    <property type="nucleotide sequence ID" value="NC_014253.1"/>
</dbReference>
<dbReference type="Proteomes" id="UP000000391">
    <property type="component" value="Chromosome"/>
</dbReference>
<dbReference type="Pfam" id="PF19290">
    <property type="entry name" value="PmbA_TldD_2nd"/>
    <property type="match status" value="1"/>
</dbReference>
<dbReference type="InterPro" id="IPR047657">
    <property type="entry name" value="PmbA"/>
</dbReference>
<dbReference type="InterPro" id="IPR036059">
    <property type="entry name" value="TldD/PmbA_sf"/>
</dbReference>
<gene>
    <name evidence="4" type="ordered locus">Metev_0888</name>
</gene>
<dbReference type="InterPro" id="IPR045570">
    <property type="entry name" value="Metalloprtase-TldD/E_cen_dom"/>
</dbReference>
<dbReference type="GO" id="GO:0006508">
    <property type="term" value="P:proteolysis"/>
    <property type="evidence" value="ECO:0007669"/>
    <property type="project" value="InterPro"/>
</dbReference>
<dbReference type="HOGENOM" id="CLU_026425_4_2_2"/>
<proteinExistence type="predicted"/>
<dbReference type="STRING" id="644295.Metev_0888"/>
<dbReference type="OrthoDB" id="84520at2157"/>
<name>D7E8W4_METEZ</name>
<evidence type="ECO:0000259" key="3">
    <source>
        <dbReference type="Pfam" id="PF19290"/>
    </source>
</evidence>
<dbReference type="Pfam" id="PF01523">
    <property type="entry name" value="PmbA_TldD_1st"/>
    <property type="match status" value="1"/>
</dbReference>
<dbReference type="GO" id="GO:0005829">
    <property type="term" value="C:cytosol"/>
    <property type="evidence" value="ECO:0007669"/>
    <property type="project" value="TreeGrafter"/>
</dbReference>
<dbReference type="KEGG" id="mev:Metev_0888"/>
<evidence type="ECO:0000259" key="1">
    <source>
        <dbReference type="Pfam" id="PF01523"/>
    </source>
</evidence>
<reference evidence="4 5" key="1">
    <citation type="submission" date="2010-06" db="EMBL/GenBank/DDBJ databases">
        <title>Complete sequence chromosome of Methanohalobium evestigatum Z-7303.</title>
        <authorList>
            <consortium name="US DOE Joint Genome Institute"/>
            <person name="Lucas S."/>
            <person name="Copeland A."/>
            <person name="Lapidus A."/>
            <person name="Cheng J.-F."/>
            <person name="Bruce D."/>
            <person name="Goodwin L."/>
            <person name="Pitluck S."/>
            <person name="Saunders E."/>
            <person name="Detter J.C."/>
            <person name="Han C."/>
            <person name="Tapia R."/>
            <person name="Land M."/>
            <person name="Hauser L."/>
            <person name="Kyrpides N."/>
            <person name="Mikhailova N."/>
            <person name="Sieprawska-Lupa M."/>
            <person name="Whitman W.B."/>
            <person name="Anderson I."/>
            <person name="Woyke T."/>
        </authorList>
    </citation>
    <scope>NUCLEOTIDE SEQUENCE [LARGE SCALE GENOMIC DNA]</scope>
    <source>
        <strain evidence="5">ATCC BAA-1072 / DSM 3721 / NBRC 107634 / OCM 161 / Z-7303</strain>
    </source>
</reference>
<feature type="domain" description="Metalloprotease TldD/E C-terminal" evidence="2">
    <location>
        <begin position="219"/>
        <end position="436"/>
    </location>
</feature>
<dbReference type="EMBL" id="CP002069">
    <property type="protein sequence ID" value="ADI73785.1"/>
    <property type="molecule type" value="Genomic_DNA"/>
</dbReference>
<feature type="domain" description="Metalloprotease TldD/E N-terminal" evidence="1">
    <location>
        <begin position="20"/>
        <end position="82"/>
    </location>
</feature>
<organism evidence="4 5">
    <name type="scientific">Methanohalobium evestigatum (strain ATCC BAA-1072 / DSM 3721 / NBRC 107634 / OCM 161 / Z-7303)</name>
    <dbReference type="NCBI Taxonomy" id="644295"/>
    <lineage>
        <taxon>Archaea</taxon>
        <taxon>Methanobacteriati</taxon>
        <taxon>Methanobacteriota</taxon>
        <taxon>Stenosarchaea group</taxon>
        <taxon>Methanomicrobia</taxon>
        <taxon>Methanosarcinales</taxon>
        <taxon>Methanosarcinaceae</taxon>
        <taxon>Methanohalobium</taxon>
    </lineage>
</organism>
<evidence type="ECO:0000259" key="2">
    <source>
        <dbReference type="Pfam" id="PF19289"/>
    </source>
</evidence>
<sequence>MYEMANKALKLAEDKGAEEVEVYVLDNHSTSADVRKNIVDSSNENYTKGIGIRTIINGAVGFASTNLYNRLEDTVNIAISSARVREKDPEWVSLPSNTQYPTIRNTFDDKLMLLELEDCIDLTTQMIEGVTSISDVMATSGSFSRFHDKRLIMNSNGIETEEEGTGVSGFIDVITTTDNKATAYDFKISRNLDIDFYEIGKNAAELAQKSRNGITIEPHKTDVILHPFAFADILESTLASAIDADNVHKGRSSLKGKLNEDIATPDLSIVDDGTLDGGIETALTDDEGMPSQKNTVIDKGVFKSYLYDSYRAGKDNVESTGNAIRQSYTDTPGIGLRNFIINYPQSDVISETDEGVYINTVIGAHTANSISGDFSVEARNAFTIKNGELDKPINSLMISGNVFELLKNITGAGYDVRSVGGLVTPSIRITDMNVIG</sequence>
<accession>D7E8W4</accession>
<feature type="domain" description="Metalloprotease TldD/E central" evidence="3">
    <location>
        <begin position="115"/>
        <end position="210"/>
    </location>
</feature>
<dbReference type="AlphaFoldDB" id="D7E8W4"/>
<dbReference type="SUPFAM" id="SSF111283">
    <property type="entry name" value="Putative modulator of DNA gyrase, PmbA/TldD"/>
    <property type="match status" value="1"/>
</dbReference>
<dbReference type="InterPro" id="IPR002510">
    <property type="entry name" value="Metalloprtase-TldD/E_N"/>
</dbReference>
<dbReference type="InterPro" id="IPR035068">
    <property type="entry name" value="TldD/PmbA_N"/>
</dbReference>
<dbReference type="PANTHER" id="PTHR43421">
    <property type="entry name" value="METALLOPROTEASE PMBA"/>
    <property type="match status" value="1"/>
</dbReference>
<dbReference type="GeneID" id="9346517"/>
<dbReference type="InterPro" id="IPR045569">
    <property type="entry name" value="Metalloprtase-TldD/E_C"/>
</dbReference>
<dbReference type="Gene3D" id="3.30.2290.10">
    <property type="entry name" value="PmbA/TldD superfamily"/>
    <property type="match status" value="1"/>
</dbReference>
<dbReference type="Pfam" id="PF19289">
    <property type="entry name" value="PmbA_TldD_3rd"/>
    <property type="match status" value="1"/>
</dbReference>
<dbReference type="PANTHER" id="PTHR43421:SF1">
    <property type="entry name" value="METALLOPROTEASE PMBA"/>
    <property type="match status" value="1"/>
</dbReference>
<evidence type="ECO:0000313" key="5">
    <source>
        <dbReference type="Proteomes" id="UP000000391"/>
    </source>
</evidence>
<dbReference type="GO" id="GO:0008237">
    <property type="term" value="F:metallopeptidase activity"/>
    <property type="evidence" value="ECO:0007669"/>
    <property type="project" value="InterPro"/>
</dbReference>
<evidence type="ECO:0000313" key="4">
    <source>
        <dbReference type="EMBL" id="ADI73785.1"/>
    </source>
</evidence>